<gene>
    <name evidence="1" type="ORF">GALL_458110</name>
</gene>
<accession>A0A1J5Q532</accession>
<protein>
    <recommendedName>
        <fullName evidence="2">Protein containing DUF455</fullName>
    </recommendedName>
</protein>
<comment type="caution">
    <text evidence="1">The sequence shown here is derived from an EMBL/GenBank/DDBJ whole genome shotgun (WGS) entry which is preliminary data.</text>
</comment>
<evidence type="ECO:0008006" key="2">
    <source>
        <dbReference type="Google" id="ProtNLM"/>
    </source>
</evidence>
<dbReference type="CDD" id="cd00657">
    <property type="entry name" value="Ferritin_like"/>
    <property type="match status" value="1"/>
</dbReference>
<dbReference type="AlphaFoldDB" id="A0A1J5Q532"/>
<proteinExistence type="predicted"/>
<dbReference type="EMBL" id="MLJW01003218">
    <property type="protein sequence ID" value="OIQ72563.1"/>
    <property type="molecule type" value="Genomic_DNA"/>
</dbReference>
<dbReference type="PANTHER" id="PTHR42782:SF4">
    <property type="entry name" value="DUF455 DOMAIN-CONTAINING PROTEIN"/>
    <property type="match status" value="1"/>
</dbReference>
<reference evidence="1" key="1">
    <citation type="submission" date="2016-10" db="EMBL/GenBank/DDBJ databases">
        <title>Sequence of Gallionella enrichment culture.</title>
        <authorList>
            <person name="Poehlein A."/>
            <person name="Muehling M."/>
            <person name="Daniel R."/>
        </authorList>
    </citation>
    <scope>NUCLEOTIDE SEQUENCE</scope>
</reference>
<name>A0A1J5Q532_9ZZZZ</name>
<evidence type="ECO:0000313" key="1">
    <source>
        <dbReference type="EMBL" id="OIQ72563.1"/>
    </source>
</evidence>
<dbReference type="InterPro" id="IPR007402">
    <property type="entry name" value="DUF455"/>
</dbReference>
<dbReference type="InterPro" id="IPR009078">
    <property type="entry name" value="Ferritin-like_SF"/>
</dbReference>
<dbReference type="InterPro" id="IPR011197">
    <property type="entry name" value="UCP012318"/>
</dbReference>
<dbReference type="PIRSF" id="PIRSF012318">
    <property type="entry name" value="UCP012318"/>
    <property type="match status" value="1"/>
</dbReference>
<sequence length="254" mass="27959">MACDPDAKCDAAAGLYQDWREGRLVLEDAAEPAQTIVTPGRPELPRLVSPLEVKHRGLGSTQGRAALVHALAHIEFNAINLALDAAYRFRDMPADFYGEWLKVAAEEACHFTLLRDHLRESGHDYGDFTAHNGLWDMALKTAHDPLARMGLVPRLLEARGLDVTPGIRAKLYSAGDHRAAAILDIILADEVGHVGIGNRWFEFLCQQRGLSPTPAFAALLEAHDTPRPRPPFNRQAREAAGFSAEEMLWLEQGG</sequence>
<dbReference type="PANTHER" id="PTHR42782">
    <property type="entry name" value="SI:CH73-314G15.3"/>
    <property type="match status" value="1"/>
</dbReference>
<dbReference type="Pfam" id="PF04305">
    <property type="entry name" value="DUF455"/>
    <property type="match status" value="1"/>
</dbReference>
<organism evidence="1">
    <name type="scientific">mine drainage metagenome</name>
    <dbReference type="NCBI Taxonomy" id="410659"/>
    <lineage>
        <taxon>unclassified sequences</taxon>
        <taxon>metagenomes</taxon>
        <taxon>ecological metagenomes</taxon>
    </lineage>
</organism>
<dbReference type="SUPFAM" id="SSF47240">
    <property type="entry name" value="Ferritin-like"/>
    <property type="match status" value="1"/>
</dbReference>